<dbReference type="Gene3D" id="3.30.460.20">
    <property type="entry name" value="CorA soluble domain-like"/>
    <property type="match status" value="1"/>
</dbReference>
<dbReference type="EMBL" id="NUXH01000177">
    <property type="protein sequence ID" value="PFL51131.1"/>
    <property type="molecule type" value="Genomic_DNA"/>
</dbReference>
<dbReference type="InterPro" id="IPR045861">
    <property type="entry name" value="CorA_cytoplasmic_dom"/>
</dbReference>
<dbReference type="SUPFAM" id="SSF143865">
    <property type="entry name" value="CorA soluble domain-like"/>
    <property type="match status" value="1"/>
</dbReference>
<dbReference type="Proteomes" id="UP000222851">
    <property type="component" value="Unassembled WGS sequence"/>
</dbReference>
<dbReference type="PANTHER" id="PTHR47891:SF2">
    <property type="entry name" value="MAGNESIUM AND COBALT TRANSPORTER"/>
    <property type="match status" value="1"/>
</dbReference>
<sequence>MLNIYLTDRNGKLQEVEEMQKGCWINVLHPTEEEIQYLVQTLNVDLDFIKDPLDDEERSRIEKEDNNTLIIVDIPTVRHDEEGNSIYDTIPIGMIVMPDCFVTICLEENPIFERFINQRIKEFYTFKKTRFALQLLYT</sequence>
<dbReference type="GO" id="GO:0016020">
    <property type="term" value="C:membrane"/>
    <property type="evidence" value="ECO:0007669"/>
    <property type="project" value="InterPro"/>
</dbReference>
<dbReference type="PANTHER" id="PTHR47891">
    <property type="entry name" value="TRANSPORTER-RELATED"/>
    <property type="match status" value="1"/>
</dbReference>
<dbReference type="AlphaFoldDB" id="A0A2B0WH22"/>
<protein>
    <submittedName>
        <fullName evidence="1">Magnesium transporter</fullName>
    </submittedName>
</protein>
<reference evidence="1 2" key="1">
    <citation type="submission" date="2017-09" db="EMBL/GenBank/DDBJ databases">
        <title>Large-scale bioinformatics analysis of Bacillus genomes uncovers conserved roles of natural products in bacterial physiology.</title>
        <authorList>
            <consortium name="Agbiome Team Llc"/>
            <person name="Bleich R.M."/>
            <person name="Grubbs K.J."/>
            <person name="Santa Maria K.C."/>
            <person name="Allen S.E."/>
            <person name="Farag S."/>
            <person name="Shank E.A."/>
            <person name="Bowers A."/>
        </authorList>
    </citation>
    <scope>NUCLEOTIDE SEQUENCE [LARGE SCALE GENOMIC DNA]</scope>
    <source>
        <strain evidence="1 2">AFS081271</strain>
    </source>
</reference>
<gene>
    <name evidence="1" type="ORF">COJ30_29320</name>
</gene>
<evidence type="ECO:0000313" key="1">
    <source>
        <dbReference type="EMBL" id="PFL51131.1"/>
    </source>
</evidence>
<dbReference type="Pfam" id="PF01544">
    <property type="entry name" value="CorA"/>
    <property type="match status" value="1"/>
</dbReference>
<evidence type="ECO:0000313" key="2">
    <source>
        <dbReference type="Proteomes" id="UP000222851"/>
    </source>
</evidence>
<dbReference type="InterPro" id="IPR002523">
    <property type="entry name" value="MgTranspt_CorA/ZnTranspt_ZntB"/>
</dbReference>
<dbReference type="RefSeq" id="WP_306475101.1">
    <property type="nucleotide sequence ID" value="NZ_NUXH01000177.1"/>
</dbReference>
<dbReference type="GO" id="GO:0046873">
    <property type="term" value="F:metal ion transmembrane transporter activity"/>
    <property type="evidence" value="ECO:0007669"/>
    <property type="project" value="InterPro"/>
</dbReference>
<name>A0A2B0WH22_BACAN</name>
<feature type="non-terminal residue" evidence="1">
    <location>
        <position position="138"/>
    </location>
</feature>
<proteinExistence type="predicted"/>
<organism evidence="1 2">
    <name type="scientific">Bacillus anthracis</name>
    <name type="common">anthrax bacterium</name>
    <dbReference type="NCBI Taxonomy" id="1392"/>
    <lineage>
        <taxon>Bacteria</taxon>
        <taxon>Bacillati</taxon>
        <taxon>Bacillota</taxon>
        <taxon>Bacilli</taxon>
        <taxon>Bacillales</taxon>
        <taxon>Bacillaceae</taxon>
        <taxon>Bacillus</taxon>
        <taxon>Bacillus cereus group</taxon>
    </lineage>
</organism>
<dbReference type="InterPro" id="IPR047199">
    <property type="entry name" value="CorA-like"/>
</dbReference>
<comment type="caution">
    <text evidence="1">The sequence shown here is derived from an EMBL/GenBank/DDBJ whole genome shotgun (WGS) entry which is preliminary data.</text>
</comment>
<accession>A0A2B0WH22</accession>